<dbReference type="CDD" id="cd00093">
    <property type="entry name" value="HTH_XRE"/>
    <property type="match status" value="1"/>
</dbReference>
<dbReference type="PROSITE" id="PS50943">
    <property type="entry name" value="HTH_CROC1"/>
    <property type="match status" value="1"/>
</dbReference>
<dbReference type="SMART" id="SM00530">
    <property type="entry name" value="HTH_XRE"/>
    <property type="match status" value="1"/>
</dbReference>
<proteinExistence type="predicted"/>
<dbReference type="Pfam" id="PF01381">
    <property type="entry name" value="HTH_3"/>
    <property type="match status" value="1"/>
</dbReference>
<name>A0A3P2RH63_WEIVI</name>
<feature type="coiled-coil region" evidence="1">
    <location>
        <begin position="84"/>
        <end position="111"/>
    </location>
</feature>
<dbReference type="Gene3D" id="1.10.260.40">
    <property type="entry name" value="lambda repressor-like DNA-binding domains"/>
    <property type="match status" value="1"/>
</dbReference>
<evidence type="ECO:0000259" key="2">
    <source>
        <dbReference type="PROSITE" id="PS50943"/>
    </source>
</evidence>
<dbReference type="EMBL" id="RHGY01000001">
    <property type="protein sequence ID" value="RRG18741.1"/>
    <property type="molecule type" value="Genomic_DNA"/>
</dbReference>
<evidence type="ECO:0000313" key="3">
    <source>
        <dbReference type="EMBL" id="RRG18741.1"/>
    </source>
</evidence>
<evidence type="ECO:0000313" key="4">
    <source>
        <dbReference type="Proteomes" id="UP000275836"/>
    </source>
</evidence>
<protein>
    <submittedName>
        <fullName evidence="3">XRE family transcriptional regulator</fullName>
    </submittedName>
</protein>
<dbReference type="PANTHER" id="PTHR37038">
    <property type="entry name" value="TRANSCRIPTIONAL REGULATOR-RELATED"/>
    <property type="match status" value="1"/>
</dbReference>
<dbReference type="SUPFAM" id="SSF47413">
    <property type="entry name" value="lambda repressor-like DNA-binding domains"/>
    <property type="match status" value="1"/>
</dbReference>
<evidence type="ECO:0000256" key="1">
    <source>
        <dbReference type="SAM" id="Coils"/>
    </source>
</evidence>
<dbReference type="RefSeq" id="WP_124942680.1">
    <property type="nucleotide sequence ID" value="NZ_RHGY01000001.1"/>
</dbReference>
<dbReference type="GO" id="GO:0003677">
    <property type="term" value="F:DNA binding"/>
    <property type="evidence" value="ECO:0007669"/>
    <property type="project" value="InterPro"/>
</dbReference>
<accession>A0A3P2RH63</accession>
<dbReference type="AlphaFoldDB" id="A0A3P2RH63"/>
<dbReference type="InterPro" id="IPR010982">
    <property type="entry name" value="Lambda_DNA-bd_dom_sf"/>
</dbReference>
<feature type="domain" description="HTH cro/C1-type" evidence="2">
    <location>
        <begin position="7"/>
        <end position="60"/>
    </location>
</feature>
<organism evidence="3 4">
    <name type="scientific">Weissella viridescens</name>
    <name type="common">Lactobacillus viridescens</name>
    <dbReference type="NCBI Taxonomy" id="1629"/>
    <lineage>
        <taxon>Bacteria</taxon>
        <taxon>Bacillati</taxon>
        <taxon>Bacillota</taxon>
        <taxon>Bacilli</taxon>
        <taxon>Lactobacillales</taxon>
        <taxon>Lactobacillaceae</taxon>
        <taxon>Weissella</taxon>
    </lineage>
</organism>
<dbReference type="InterPro" id="IPR053163">
    <property type="entry name" value="HTH-type_regulator_Rgg"/>
</dbReference>
<dbReference type="Proteomes" id="UP000275836">
    <property type="component" value="Unassembled WGS sequence"/>
</dbReference>
<gene>
    <name evidence="3" type="ORF">D3P96_01795</name>
</gene>
<reference evidence="3 4" key="1">
    <citation type="submission" date="2018-10" db="EMBL/GenBank/DDBJ databases">
        <title>Draft genome sequence of Weissella viridescens UCO-SMC3.</title>
        <authorList>
            <person name="Garcia-Cancino A."/>
            <person name="Espinoza-Monje M."/>
            <person name="Albarracin L."/>
            <person name="Garcia-Castillo V."/>
            <person name="Campos-Martin J."/>
            <person name="Nakano Y."/>
            <person name="Guitierrez-Zamorano C."/>
            <person name="Ikeda-Ohtsubo W."/>
            <person name="Morita H."/>
            <person name="Kitazawa H."/>
            <person name="Villena J."/>
        </authorList>
    </citation>
    <scope>NUCLEOTIDE SEQUENCE [LARGE SCALE GENOMIC DNA]</scope>
    <source>
        <strain evidence="3 4">UCO-SMC3</strain>
    </source>
</reference>
<comment type="caution">
    <text evidence="3">The sequence shown here is derived from an EMBL/GenBank/DDBJ whole genome shotgun (WGS) entry which is preliminary data.</text>
</comment>
<keyword evidence="1" id="KW-0175">Coiled coil</keyword>
<dbReference type="OrthoDB" id="2185502at2"/>
<dbReference type="InterPro" id="IPR001387">
    <property type="entry name" value="Cro/C1-type_HTH"/>
</dbReference>
<dbReference type="InterPro" id="IPR011990">
    <property type="entry name" value="TPR-like_helical_dom_sf"/>
</dbReference>
<dbReference type="Gene3D" id="1.25.40.10">
    <property type="entry name" value="Tetratricopeptide repeat domain"/>
    <property type="match status" value="1"/>
</dbReference>
<sequence length="277" mass="32175">MEIGKMIRKARQSRNMTQAALAEGIVSRTSIVKIEMGAQNPSYETVEKILEKLGLSIVELYEFENDSIEYQYNRVLSSFKQLFNSTQLSEIEELIRAIDRLNADMNNQVLDHVQTVLEAFRKIDSEDINKLKAEVMPVWSYLEKIDNWSEVDLYLINFILYYFDAITAENIVKHAVQRIDNNYPNLTSLKNALLVNLTSLFINQGIWDAAENYLKESIGLSKKLKRVDLVYINQIRLALINRDTSKLHDVLEKLNELGDEQLYLAMLEEIQKYNENL</sequence>